<keyword evidence="2" id="KW-1185">Reference proteome</keyword>
<evidence type="ECO:0008006" key="3">
    <source>
        <dbReference type="Google" id="ProtNLM"/>
    </source>
</evidence>
<dbReference type="SUPFAM" id="SSF159245">
    <property type="entry name" value="AttH-like"/>
    <property type="match status" value="1"/>
</dbReference>
<evidence type="ECO:0000313" key="1">
    <source>
        <dbReference type="EMBL" id="SNY49647.1"/>
    </source>
</evidence>
<dbReference type="Pfam" id="PF10974">
    <property type="entry name" value="DUF2804"/>
    <property type="match status" value="1"/>
</dbReference>
<evidence type="ECO:0000313" key="2">
    <source>
        <dbReference type="Proteomes" id="UP000219353"/>
    </source>
</evidence>
<dbReference type="EMBL" id="OBEB01000002">
    <property type="protein sequence ID" value="SNY49647.1"/>
    <property type="molecule type" value="Genomic_DNA"/>
</dbReference>
<dbReference type="AlphaFoldDB" id="A0A285IPK1"/>
<dbReference type="OrthoDB" id="9134802at2"/>
<organism evidence="1 2">
    <name type="scientific">Arsukibacterium tuosuense</name>
    <dbReference type="NCBI Taxonomy" id="1323745"/>
    <lineage>
        <taxon>Bacteria</taxon>
        <taxon>Pseudomonadati</taxon>
        <taxon>Pseudomonadota</taxon>
        <taxon>Gammaproteobacteria</taxon>
        <taxon>Chromatiales</taxon>
        <taxon>Chromatiaceae</taxon>
        <taxon>Arsukibacterium</taxon>
    </lineage>
</organism>
<dbReference type="PANTHER" id="PTHR35868">
    <property type="entry name" value="DUF2804 DOMAIN-CONTAINING PROTEIN-RELATED"/>
    <property type="match status" value="1"/>
</dbReference>
<reference evidence="2" key="1">
    <citation type="submission" date="2017-09" db="EMBL/GenBank/DDBJ databases">
        <authorList>
            <person name="Varghese N."/>
            <person name="Submissions S."/>
        </authorList>
    </citation>
    <scope>NUCLEOTIDE SEQUENCE [LARGE SCALE GENOMIC DNA]</scope>
    <source>
        <strain evidence="2">CGMCC 1.12461</strain>
    </source>
</reference>
<accession>A0A285IPK1</accession>
<name>A0A285IPK1_9GAMM</name>
<dbReference type="RefSeq" id="WP_097110750.1">
    <property type="nucleotide sequence ID" value="NZ_OBEB01000002.1"/>
</dbReference>
<dbReference type="PANTHER" id="PTHR35868:SF4">
    <property type="entry name" value="DUF2804 DOMAIN-CONTAINING PROTEIN"/>
    <property type="match status" value="1"/>
</dbReference>
<protein>
    <recommendedName>
        <fullName evidence="3">DUF2804 domain-containing protein</fullName>
    </recommendedName>
</protein>
<gene>
    <name evidence="1" type="ORF">SAMN06297280_1490</name>
</gene>
<sequence>MAFTAQAEPNLQPTPFQLIQADGLPQFGVFNQPVTDLGLANFVYRTPMDKLASRLARWAHYKQFQFVSISHPDWMLAAAIADIRYLCSGFAYFYQRSTASLSEFKLLQPLGRQSQMSASPTAGVADIRGGNNHISIEPRGYSWRLALQSKHLNADLSLSPGTTIEPLALCLPTGYNGWTYTQKHNGLQVTGDIHFQQQTVALTGALGGYDFSAGYMRRETSWRWGSLSGFSGSDKMGFNLAAGVNETGATENCCWLNDKRYLLPAVHFIFNRQQPDAPWQLLSHCGAINLQFIPAAKRQERLNLGLLASNFRQYCGSWHGTITLSDGKQINCNGQQGLAEDHFARW</sequence>
<dbReference type="Proteomes" id="UP000219353">
    <property type="component" value="Unassembled WGS sequence"/>
</dbReference>
<proteinExistence type="predicted"/>
<dbReference type="InterPro" id="IPR021243">
    <property type="entry name" value="DUF2804"/>
</dbReference>